<dbReference type="RefSeq" id="WP_268925781.1">
    <property type="nucleotide sequence ID" value="NZ_JAPTGB010000033.1"/>
</dbReference>
<dbReference type="EMBL" id="JAPTGB010000033">
    <property type="protein sequence ID" value="MCZ0861588.1"/>
    <property type="molecule type" value="Genomic_DNA"/>
</dbReference>
<protein>
    <submittedName>
        <fullName evidence="1">Uncharacterized protein</fullName>
    </submittedName>
</protein>
<dbReference type="Proteomes" id="UP001141422">
    <property type="component" value="Unassembled WGS sequence"/>
</dbReference>
<reference evidence="1" key="1">
    <citation type="submission" date="2022-12" db="EMBL/GenBank/DDBJ databases">
        <title>Isolation and characterisation of novel Methanocorpusculum spp. from native Australian herbivores indicates the genus is ancestrally host-associated.</title>
        <authorList>
            <person name="Volmer J.G."/>
            <person name="Soo R.M."/>
            <person name="Evans P.N."/>
            <person name="Hoedt E.C."/>
            <person name="Astorga Alsina A.L."/>
            <person name="Woodcroft B.J."/>
            <person name="Tyson G.W."/>
            <person name="Hugenholtz P."/>
            <person name="Morrison M."/>
        </authorList>
    </citation>
    <scope>NUCLEOTIDE SEQUENCE</scope>
    <source>
        <strain evidence="1">MG</strain>
    </source>
</reference>
<proteinExistence type="predicted"/>
<sequence>TIRRNPETKQLSLFRKKSSALFNPCTKHPSHCAYTHHPANQNVFFYALMYFNETKCTYFKYRETTP</sequence>
<gene>
    <name evidence="1" type="ORF">O0S10_10225</name>
</gene>
<comment type="caution">
    <text evidence="1">The sequence shown here is derived from an EMBL/GenBank/DDBJ whole genome shotgun (WGS) entry which is preliminary data.</text>
</comment>
<evidence type="ECO:0000313" key="2">
    <source>
        <dbReference type="Proteomes" id="UP001141422"/>
    </source>
</evidence>
<evidence type="ECO:0000313" key="1">
    <source>
        <dbReference type="EMBL" id="MCZ0861588.1"/>
    </source>
</evidence>
<accession>A0ABT4IKG8</accession>
<feature type="non-terminal residue" evidence="1">
    <location>
        <position position="1"/>
    </location>
</feature>
<organism evidence="1 2">
    <name type="scientific">Methanocorpusculum petauri</name>
    <dbReference type="NCBI Taxonomy" id="3002863"/>
    <lineage>
        <taxon>Archaea</taxon>
        <taxon>Methanobacteriati</taxon>
        <taxon>Methanobacteriota</taxon>
        <taxon>Stenosarchaea group</taxon>
        <taxon>Methanomicrobia</taxon>
        <taxon>Methanomicrobiales</taxon>
        <taxon>Methanocorpusculaceae</taxon>
        <taxon>Methanocorpusculum</taxon>
    </lineage>
</organism>
<keyword evidence="2" id="KW-1185">Reference proteome</keyword>
<name>A0ABT4IKG8_9EURY</name>